<gene>
    <name evidence="1" type="ORF">SAMN04488502_1201</name>
</gene>
<name>A0A1H0ALC2_9FIRM</name>
<dbReference type="EMBL" id="FNHB01000020">
    <property type="protein sequence ID" value="SDN34330.1"/>
    <property type="molecule type" value="Genomic_DNA"/>
</dbReference>
<dbReference type="AlphaFoldDB" id="A0A1H0ALC2"/>
<evidence type="ECO:0000313" key="2">
    <source>
        <dbReference type="Proteomes" id="UP000214880"/>
    </source>
</evidence>
<dbReference type="Proteomes" id="UP000214880">
    <property type="component" value="Unassembled WGS sequence"/>
</dbReference>
<reference evidence="1 2" key="1">
    <citation type="submission" date="2016-10" db="EMBL/GenBank/DDBJ databases">
        <authorList>
            <person name="de Groot N.N."/>
        </authorList>
    </citation>
    <scope>NUCLEOTIDE SEQUENCE [LARGE SCALE GENOMIC DNA]</scope>
    <source>
        <strain evidence="1 2">DSM 1736</strain>
    </source>
</reference>
<evidence type="ECO:0000313" key="1">
    <source>
        <dbReference type="EMBL" id="SDN34330.1"/>
    </source>
</evidence>
<keyword evidence="2" id="KW-1185">Reference proteome</keyword>
<sequence>MGVDIEQHMGGTVAQPVLGVLDADAVVGKPAGVVMPELMKRDREICLFGDF</sequence>
<organism evidence="1 2">
    <name type="scientific">Dendrosporobacter quercicolus</name>
    <dbReference type="NCBI Taxonomy" id="146817"/>
    <lineage>
        <taxon>Bacteria</taxon>
        <taxon>Bacillati</taxon>
        <taxon>Bacillota</taxon>
        <taxon>Negativicutes</taxon>
        <taxon>Selenomonadales</taxon>
        <taxon>Sporomusaceae</taxon>
        <taxon>Dendrosporobacter</taxon>
    </lineage>
</organism>
<accession>A0A1H0ALC2</accession>
<proteinExistence type="predicted"/>
<protein>
    <submittedName>
        <fullName evidence="1">Uncharacterized protein</fullName>
    </submittedName>
</protein>